<name>A0A653E384_9PSED</name>
<organism evidence="3">
    <name type="scientific">Pseudomonas marincola</name>
    <dbReference type="NCBI Taxonomy" id="437900"/>
    <lineage>
        <taxon>Bacteria</taxon>
        <taxon>Pseudomonadati</taxon>
        <taxon>Pseudomonadota</taxon>
        <taxon>Gammaproteobacteria</taxon>
        <taxon>Pseudomonadales</taxon>
        <taxon>Pseudomonadaceae</taxon>
        <taxon>Pseudomonas</taxon>
    </lineage>
</organism>
<dbReference type="InterPro" id="IPR006015">
    <property type="entry name" value="Universal_stress_UspA"/>
</dbReference>
<gene>
    <name evidence="3" type="ORF">PMYSY11_2138</name>
</gene>
<dbReference type="EMBL" id="LR215729">
    <property type="protein sequence ID" value="VEV97184.1"/>
    <property type="molecule type" value="Genomic_DNA"/>
</dbReference>
<dbReference type="Gene3D" id="3.40.50.12370">
    <property type="match status" value="1"/>
</dbReference>
<accession>A0A653E384</accession>
<evidence type="ECO:0000259" key="2">
    <source>
        <dbReference type="Pfam" id="PF00582"/>
    </source>
</evidence>
<protein>
    <submittedName>
        <fullName evidence="3">Universal stress protein UspA</fullName>
    </submittedName>
</protein>
<dbReference type="RefSeq" id="WP_150548235.1">
    <property type="nucleotide sequence ID" value="NZ_LR215729.2"/>
</dbReference>
<dbReference type="PANTHER" id="PTHR46268">
    <property type="entry name" value="STRESS RESPONSE PROTEIN NHAX"/>
    <property type="match status" value="1"/>
</dbReference>
<proteinExistence type="inferred from homology"/>
<dbReference type="CDD" id="cd00293">
    <property type="entry name" value="USP-like"/>
    <property type="match status" value="2"/>
</dbReference>
<dbReference type="AlphaFoldDB" id="A0A653E384"/>
<dbReference type="PANTHER" id="PTHR46268:SF6">
    <property type="entry name" value="UNIVERSAL STRESS PROTEIN UP12"/>
    <property type="match status" value="1"/>
</dbReference>
<evidence type="ECO:0000256" key="1">
    <source>
        <dbReference type="ARBA" id="ARBA00008791"/>
    </source>
</evidence>
<dbReference type="PRINTS" id="PR01438">
    <property type="entry name" value="UNVRSLSTRESS"/>
</dbReference>
<dbReference type="SUPFAM" id="SSF52402">
    <property type="entry name" value="Adenine nucleotide alpha hydrolases-like"/>
    <property type="match status" value="2"/>
</dbReference>
<reference evidence="3" key="1">
    <citation type="submission" date="2019-02" db="EMBL/GenBank/DDBJ databases">
        <authorList>
            <consortium name="Genoscope - CEA"/>
            <person name="William W."/>
        </authorList>
    </citation>
    <scope>NUCLEOTIDE SEQUENCE [LARGE SCALE GENOMIC DNA]</scope>
    <source>
        <strain evidence="3">YSy11</strain>
    </source>
</reference>
<feature type="domain" description="UspA" evidence="2">
    <location>
        <begin position="166"/>
        <end position="283"/>
    </location>
</feature>
<comment type="similarity">
    <text evidence="1">Belongs to the universal stress protein A family.</text>
</comment>
<dbReference type="InterPro" id="IPR006016">
    <property type="entry name" value="UspA"/>
</dbReference>
<sequence>MSQVFASIDGSAAAPGVCDYAAWASQRLQAPLTLLHILDRTLYPQAGDLSGTIGLGSREHLLTELAALDQQRSKVALEEGRIILQAAQSRVQAAGITEPMLRQRHGDLIACLSELENEMRLLVIGRQGERSASTEHQVGGHLESVIRTLHKPILVAGDTFTAPQQIMLAFDGSATAHKSVEMLADSPLIKGLPCHLVMVGADSHATREQLKTAQHRLLKTASEVHLAIVAGEVEPALHAYQAEHNIDLLAMGAYGHSRIRQFFVGSTTTNLLRSSTSALLILR</sequence>
<dbReference type="Pfam" id="PF00582">
    <property type="entry name" value="Usp"/>
    <property type="match status" value="2"/>
</dbReference>
<evidence type="ECO:0000313" key="3">
    <source>
        <dbReference type="EMBL" id="VEV97184.1"/>
    </source>
</evidence>
<feature type="domain" description="UspA" evidence="2">
    <location>
        <begin position="8"/>
        <end position="155"/>
    </location>
</feature>